<comment type="caution">
    <text evidence="2">The sequence shown here is derived from an EMBL/GenBank/DDBJ whole genome shotgun (WGS) entry which is preliminary data.</text>
</comment>
<gene>
    <name evidence="2" type="ORF">QE152_g29171</name>
</gene>
<keyword evidence="3" id="KW-1185">Reference proteome</keyword>
<organism evidence="2 3">
    <name type="scientific">Popillia japonica</name>
    <name type="common">Japanese beetle</name>
    <dbReference type="NCBI Taxonomy" id="7064"/>
    <lineage>
        <taxon>Eukaryota</taxon>
        <taxon>Metazoa</taxon>
        <taxon>Ecdysozoa</taxon>
        <taxon>Arthropoda</taxon>
        <taxon>Hexapoda</taxon>
        <taxon>Insecta</taxon>
        <taxon>Pterygota</taxon>
        <taxon>Neoptera</taxon>
        <taxon>Endopterygota</taxon>
        <taxon>Coleoptera</taxon>
        <taxon>Polyphaga</taxon>
        <taxon>Scarabaeiformia</taxon>
        <taxon>Scarabaeidae</taxon>
        <taxon>Rutelinae</taxon>
        <taxon>Popillia</taxon>
    </lineage>
</organism>
<evidence type="ECO:0000256" key="1">
    <source>
        <dbReference type="SAM" id="MobiDB-lite"/>
    </source>
</evidence>
<protein>
    <submittedName>
        <fullName evidence="2">Uncharacterized protein</fullName>
    </submittedName>
</protein>
<proteinExistence type="predicted"/>
<name>A0AAW1JHY3_POPJA</name>
<accession>A0AAW1JHY3</accession>
<dbReference type="EMBL" id="JASPKY010000364">
    <property type="protein sequence ID" value="KAK9703732.1"/>
    <property type="molecule type" value="Genomic_DNA"/>
</dbReference>
<evidence type="ECO:0000313" key="2">
    <source>
        <dbReference type="EMBL" id="KAK9703732.1"/>
    </source>
</evidence>
<dbReference type="AlphaFoldDB" id="A0AAW1JHY3"/>
<sequence>MKAFFCALSESSSKNSLKRGALRVDKAEYQKKRSCPNKEPRKSSSKNSLKRGALRVDKAEYQKKRSCPNKEPRKKCVCRCFTRSPSGKVRELRPPRLKFTPRRLISPDLTSLD</sequence>
<reference evidence="2 3" key="1">
    <citation type="journal article" date="2024" name="BMC Genomics">
        <title>De novo assembly and annotation of Popillia japonica's genome with initial clues to its potential as an invasive pest.</title>
        <authorList>
            <person name="Cucini C."/>
            <person name="Boschi S."/>
            <person name="Funari R."/>
            <person name="Cardaioli E."/>
            <person name="Iannotti N."/>
            <person name="Marturano G."/>
            <person name="Paoli F."/>
            <person name="Bruttini M."/>
            <person name="Carapelli A."/>
            <person name="Frati F."/>
            <person name="Nardi F."/>
        </authorList>
    </citation>
    <scope>NUCLEOTIDE SEQUENCE [LARGE SCALE GENOMIC DNA]</scope>
    <source>
        <strain evidence="2">DMR45628</strain>
    </source>
</reference>
<feature type="compositionally biased region" description="Basic and acidic residues" evidence="1">
    <location>
        <begin position="54"/>
        <end position="71"/>
    </location>
</feature>
<evidence type="ECO:0000313" key="3">
    <source>
        <dbReference type="Proteomes" id="UP001458880"/>
    </source>
</evidence>
<dbReference type="Proteomes" id="UP001458880">
    <property type="component" value="Unassembled WGS sequence"/>
</dbReference>
<feature type="compositionally biased region" description="Basic and acidic residues" evidence="1">
    <location>
        <begin position="22"/>
        <end position="42"/>
    </location>
</feature>
<feature type="region of interest" description="Disordered" evidence="1">
    <location>
        <begin position="11"/>
        <end position="71"/>
    </location>
</feature>